<keyword evidence="3" id="KW-1185">Reference proteome</keyword>
<dbReference type="Gene3D" id="3.90.1200.10">
    <property type="match status" value="1"/>
</dbReference>
<dbReference type="Proteomes" id="UP000600865">
    <property type="component" value="Unassembled WGS sequence"/>
</dbReference>
<protein>
    <submittedName>
        <fullName evidence="2">Phosphotransferase family protein</fullName>
    </submittedName>
</protein>
<reference evidence="2 3" key="1">
    <citation type="journal article" date="2014" name="Int. J. Syst. Evol. Microbiol.">
        <title>Complete genome sequence of Corynebacterium casei LMG S-19264T (=DSM 44701T), isolated from a smear-ripened cheese.</title>
        <authorList>
            <consortium name="US DOE Joint Genome Institute (JGI-PGF)"/>
            <person name="Walter F."/>
            <person name="Albersmeier A."/>
            <person name="Kalinowski J."/>
            <person name="Ruckert C."/>
        </authorList>
    </citation>
    <scope>NUCLEOTIDE SEQUENCE [LARGE SCALE GENOMIC DNA]</scope>
    <source>
        <strain evidence="2 3">KCTC 23968</strain>
    </source>
</reference>
<dbReference type="SUPFAM" id="SSF56112">
    <property type="entry name" value="Protein kinase-like (PK-like)"/>
    <property type="match status" value="1"/>
</dbReference>
<dbReference type="InterPro" id="IPR041726">
    <property type="entry name" value="ACAD10_11_N"/>
</dbReference>
<dbReference type="InterPro" id="IPR052898">
    <property type="entry name" value="ACAD10-like"/>
</dbReference>
<dbReference type="AlphaFoldDB" id="A0A918NBQ1"/>
<evidence type="ECO:0000259" key="1">
    <source>
        <dbReference type="Pfam" id="PF01636"/>
    </source>
</evidence>
<dbReference type="InterPro" id="IPR002575">
    <property type="entry name" value="Aminoglycoside_PTrfase"/>
</dbReference>
<dbReference type="CDD" id="cd05154">
    <property type="entry name" value="ACAD10_11_N-like"/>
    <property type="match status" value="1"/>
</dbReference>
<dbReference type="PANTHER" id="PTHR47829:SF1">
    <property type="entry name" value="HAD FAMILY PHOSPHATASE"/>
    <property type="match status" value="1"/>
</dbReference>
<sequence>MSDTNPTIAVRDGEALDMSVVDPLLKAAIPGLSGEAKVTQYPSGASNLTYAVDYPDRKLVLRRPPFGKIPKGGHDMFREYRIMRDLKPVFGAVPPVLYYTHDESHIGKEFYVMERVDGHIVHRIPKEWGWGEAENRQLCQNFFSKLCDLHTLDVDAAGLADFGRPDGYVKRQIMGWNRRWNRVLTDDVPHYEDIQQWLEDKMPADSGKVGVLHGDYRIDNCILDPKDPTQISAIIDWEISALGDPLMDLGNTLAYWVQADDPPHMQLTVRQPCMNPGMMTRKEVLEFYADRTGFDVSDMTYYYVYGIWRLSVIIQQIYFRYVSGATQDKRFKDYGQMVMALAETAREKIKTGDV</sequence>
<organism evidence="2 3">
    <name type="scientific">Litorimonas cladophorae</name>
    <dbReference type="NCBI Taxonomy" id="1220491"/>
    <lineage>
        <taxon>Bacteria</taxon>
        <taxon>Pseudomonadati</taxon>
        <taxon>Pseudomonadota</taxon>
        <taxon>Alphaproteobacteria</taxon>
        <taxon>Maricaulales</taxon>
        <taxon>Robiginitomaculaceae</taxon>
    </lineage>
</organism>
<comment type="caution">
    <text evidence="2">The sequence shown here is derived from an EMBL/GenBank/DDBJ whole genome shotgun (WGS) entry which is preliminary data.</text>
</comment>
<accession>A0A918NBQ1</accession>
<evidence type="ECO:0000313" key="2">
    <source>
        <dbReference type="EMBL" id="GGX58716.1"/>
    </source>
</evidence>
<dbReference type="Pfam" id="PF01636">
    <property type="entry name" value="APH"/>
    <property type="match status" value="1"/>
</dbReference>
<dbReference type="EMBL" id="BMYV01000001">
    <property type="protein sequence ID" value="GGX58716.1"/>
    <property type="molecule type" value="Genomic_DNA"/>
</dbReference>
<dbReference type="InterPro" id="IPR011009">
    <property type="entry name" value="Kinase-like_dom_sf"/>
</dbReference>
<dbReference type="Gene3D" id="3.30.200.20">
    <property type="entry name" value="Phosphorylase Kinase, domain 1"/>
    <property type="match status" value="1"/>
</dbReference>
<feature type="domain" description="Aminoglycoside phosphotransferase" evidence="1">
    <location>
        <begin position="38"/>
        <end position="263"/>
    </location>
</feature>
<name>A0A918NBQ1_9PROT</name>
<evidence type="ECO:0000313" key="3">
    <source>
        <dbReference type="Proteomes" id="UP000600865"/>
    </source>
</evidence>
<dbReference type="RefSeq" id="WP_189580908.1">
    <property type="nucleotide sequence ID" value="NZ_BMYV01000001.1"/>
</dbReference>
<proteinExistence type="predicted"/>
<gene>
    <name evidence="2" type="ORF">GCM10011309_05130</name>
</gene>
<dbReference type="PANTHER" id="PTHR47829">
    <property type="entry name" value="HYDROLASE, PUTATIVE (AFU_ORTHOLOGUE AFUA_1G12880)-RELATED"/>
    <property type="match status" value="1"/>
</dbReference>